<dbReference type="EMBL" id="JACHXO010000001">
    <property type="protein sequence ID" value="MBB3193024.1"/>
    <property type="molecule type" value="Genomic_DNA"/>
</dbReference>
<sequence>MLKRPKTDFWTVGVVPAPIAELTPERLHQLRDRIQWMPLAGPWQYYADPFGLREGERLHVFVEHFHYRNKKGELHRLTLDLRTGRWSEPQCVLELAGHLSYPFVFSHEGQLWMVPECSQAGEIALYRADGGADDPTSAWTRVSALLPGVPGVDASLIHHGGRWWMFYAVIGPGKKDQRELHVAHAESLHGPWTVSAANPVFTAESGARPGGTPFVGMDGLVHLPVQDRTHGYGSGARLLRVDELTPSSVKVVDPGSRYTGDLVHPDYPDGLHTLSACGDLTLIDVKRIDRSRGRTVLDMKRRWRRALQRVMP</sequence>
<dbReference type="InterPro" id="IPR023296">
    <property type="entry name" value="Glyco_hydro_beta-prop_sf"/>
</dbReference>
<comment type="caution">
    <text evidence="4">The sequence shown here is derived from an EMBL/GenBank/DDBJ whole genome shotgun (WGS) entry which is preliminary data.</text>
</comment>
<evidence type="ECO:0000313" key="4">
    <source>
        <dbReference type="EMBL" id="MBB3193024.1"/>
    </source>
</evidence>
<keyword evidence="5" id="KW-1185">Reference proteome</keyword>
<proteinExistence type="predicted"/>
<name>A0ABR6GLP5_9BURK</name>
<dbReference type="InterPro" id="IPR056442">
    <property type="entry name" value="GINT1_N"/>
</dbReference>
<evidence type="ECO:0000259" key="3">
    <source>
        <dbReference type="Pfam" id="PF24793"/>
    </source>
</evidence>
<dbReference type="SUPFAM" id="SSF75005">
    <property type="entry name" value="Arabinanase/levansucrase/invertase"/>
    <property type="match status" value="1"/>
</dbReference>
<dbReference type="RefSeq" id="WP_088449330.1">
    <property type="nucleotide sequence ID" value="NZ_JACHXO010000001.1"/>
</dbReference>
<evidence type="ECO:0000256" key="1">
    <source>
        <dbReference type="ARBA" id="ARBA00022651"/>
    </source>
</evidence>
<reference evidence="4 5" key="1">
    <citation type="submission" date="2020-08" db="EMBL/GenBank/DDBJ databases">
        <title>Genomic Encyclopedia of Type Strains, Phase III (KMG-III): the genomes of soil and plant-associated and newly described type strains.</title>
        <authorList>
            <person name="Whitman W."/>
        </authorList>
    </citation>
    <scope>NUCLEOTIDE SEQUENCE [LARGE SCALE GENOMIC DNA]</scope>
    <source>
        <strain evidence="4 5">CECT 7247</strain>
    </source>
</reference>
<dbReference type="PANTHER" id="PTHR43772:SF2">
    <property type="entry name" value="PUTATIVE (AFU_ORTHOLOGUE AFUA_2G04480)-RELATED"/>
    <property type="match status" value="1"/>
</dbReference>
<feature type="domain" description="Glucosamine inositolphosphorylceramide transferase 1 N-terminal" evidence="3">
    <location>
        <begin position="42"/>
        <end position="252"/>
    </location>
</feature>
<gene>
    <name evidence="4" type="ORF">FHS28_000389</name>
</gene>
<keyword evidence="2" id="KW-0119">Carbohydrate metabolism</keyword>
<dbReference type="PANTHER" id="PTHR43772">
    <property type="entry name" value="ENDO-1,4-BETA-XYLANASE"/>
    <property type="match status" value="1"/>
</dbReference>
<keyword evidence="1" id="KW-0624">Polysaccharide degradation</keyword>
<dbReference type="InterPro" id="IPR052176">
    <property type="entry name" value="Glycosyl_Hydrlase_43_Enz"/>
</dbReference>
<organism evidence="4 5">
    <name type="scientific">Roseateles terrae</name>
    <dbReference type="NCBI Taxonomy" id="431060"/>
    <lineage>
        <taxon>Bacteria</taxon>
        <taxon>Pseudomonadati</taxon>
        <taxon>Pseudomonadota</taxon>
        <taxon>Betaproteobacteria</taxon>
        <taxon>Burkholderiales</taxon>
        <taxon>Sphaerotilaceae</taxon>
        <taxon>Roseateles</taxon>
    </lineage>
</organism>
<evidence type="ECO:0000313" key="5">
    <source>
        <dbReference type="Proteomes" id="UP000574369"/>
    </source>
</evidence>
<dbReference type="Pfam" id="PF24793">
    <property type="entry name" value="GINT1_N"/>
    <property type="match status" value="1"/>
</dbReference>
<keyword evidence="1" id="KW-0858">Xylan degradation</keyword>
<dbReference type="Gene3D" id="2.115.10.20">
    <property type="entry name" value="Glycosyl hydrolase domain, family 43"/>
    <property type="match status" value="1"/>
</dbReference>
<dbReference type="Proteomes" id="UP000574369">
    <property type="component" value="Unassembled WGS sequence"/>
</dbReference>
<accession>A0ABR6GLP5</accession>
<protein>
    <recommendedName>
        <fullName evidence="3">Glucosamine inositolphosphorylceramide transferase 1 N-terminal domain-containing protein</fullName>
    </recommendedName>
</protein>
<evidence type="ECO:0000256" key="2">
    <source>
        <dbReference type="ARBA" id="ARBA00023277"/>
    </source>
</evidence>